<dbReference type="RefSeq" id="WP_188762899.1">
    <property type="nucleotide sequence ID" value="NZ_BMJM01000006.1"/>
</dbReference>
<dbReference type="Proteomes" id="UP000635071">
    <property type="component" value="Unassembled WGS sequence"/>
</dbReference>
<evidence type="ECO:0000256" key="1">
    <source>
        <dbReference type="SAM" id="SignalP"/>
    </source>
</evidence>
<keyword evidence="3" id="KW-1185">Reference proteome</keyword>
<dbReference type="EMBL" id="BMJM01000006">
    <property type="protein sequence ID" value="GGE14460.1"/>
    <property type="molecule type" value="Genomic_DNA"/>
</dbReference>
<organism evidence="2 3">
    <name type="scientific">Sandarakinorhabdus glacialis</name>
    <dbReference type="NCBI Taxonomy" id="1614636"/>
    <lineage>
        <taxon>Bacteria</taxon>
        <taxon>Pseudomonadati</taxon>
        <taxon>Pseudomonadota</taxon>
        <taxon>Alphaproteobacteria</taxon>
        <taxon>Sphingomonadales</taxon>
        <taxon>Sphingosinicellaceae</taxon>
        <taxon>Sandarakinorhabdus</taxon>
    </lineage>
</organism>
<keyword evidence="1" id="KW-0732">Signal</keyword>
<feature type="signal peptide" evidence="1">
    <location>
        <begin position="1"/>
        <end position="25"/>
    </location>
</feature>
<dbReference type="InterPro" id="IPR011250">
    <property type="entry name" value="OMP/PagP_B-barrel"/>
</dbReference>
<dbReference type="SUPFAM" id="SSF56925">
    <property type="entry name" value="OMPA-like"/>
    <property type="match status" value="1"/>
</dbReference>
<proteinExistence type="predicted"/>
<comment type="caution">
    <text evidence="2">The sequence shown here is derived from an EMBL/GenBank/DDBJ whole genome shotgun (WGS) entry which is preliminary data.</text>
</comment>
<reference evidence="2" key="1">
    <citation type="journal article" date="2014" name="Int. J. Syst. Evol. Microbiol.">
        <title>Complete genome sequence of Corynebacterium casei LMG S-19264T (=DSM 44701T), isolated from a smear-ripened cheese.</title>
        <authorList>
            <consortium name="US DOE Joint Genome Institute (JGI-PGF)"/>
            <person name="Walter F."/>
            <person name="Albersmeier A."/>
            <person name="Kalinowski J."/>
            <person name="Ruckert C."/>
        </authorList>
    </citation>
    <scope>NUCLEOTIDE SEQUENCE</scope>
    <source>
        <strain evidence="2">CGMCC 1.15519</strain>
    </source>
</reference>
<dbReference type="Pfam" id="PF10082">
    <property type="entry name" value="BBP2_2"/>
    <property type="match status" value="1"/>
</dbReference>
<protein>
    <recommendedName>
        <fullName evidence="4">Outer membrane beta-barrel protein</fullName>
    </recommendedName>
</protein>
<evidence type="ECO:0008006" key="4">
    <source>
        <dbReference type="Google" id="ProtNLM"/>
    </source>
</evidence>
<evidence type="ECO:0000313" key="3">
    <source>
        <dbReference type="Proteomes" id="UP000635071"/>
    </source>
</evidence>
<sequence length="409" mass="44738">MNQGHRSRAVTILLASFAMPITAGAQDIQPGQSIRDLPRPGYETGRWRVGNVILLPTLSASTTYDSNVFATSVNSISDAVFDIRPRIEAQGLGSDLKFNADAYVNARLLAEQTTEDMVAFGAGGSGSYILNQQTSLLAGLRFDRDYQRRSDPEADPVLREPALFNTFAANAGFRWQGNNILLGLNGSVQAVNFLDVSEDDRDLTTWRGALRVGYAVSPRIGFYLEPYANYRNTRLPVDRNGVDRDMKTFGALAGVTFDITDRLRGEVGAGAFKANPAGTLESFTGLAFAGKLSWSPAVRTQISFNAFQGDVATIQSGASGRIDSRMRVRIDQEIRHNLLFNAGAGYQRTSYRGNTDRRLRIIAADAELEYLVSRTISIFVAASHESRTATSPLDQFDRTTAGIGIRLRT</sequence>
<accession>A0A916ZV99</accession>
<reference evidence="2" key="2">
    <citation type="submission" date="2020-09" db="EMBL/GenBank/DDBJ databases">
        <authorList>
            <person name="Sun Q."/>
            <person name="Zhou Y."/>
        </authorList>
    </citation>
    <scope>NUCLEOTIDE SEQUENCE</scope>
    <source>
        <strain evidence="2">CGMCC 1.15519</strain>
    </source>
</reference>
<name>A0A916ZV99_9SPHN</name>
<gene>
    <name evidence="2" type="ORF">GCM10011529_21040</name>
</gene>
<evidence type="ECO:0000313" key="2">
    <source>
        <dbReference type="EMBL" id="GGE14460.1"/>
    </source>
</evidence>
<dbReference type="AlphaFoldDB" id="A0A916ZV99"/>
<feature type="chain" id="PRO_5038054479" description="Outer membrane beta-barrel protein" evidence="1">
    <location>
        <begin position="26"/>
        <end position="409"/>
    </location>
</feature>
<dbReference type="InterPro" id="IPR018759">
    <property type="entry name" value="BBP2_2"/>
</dbReference>